<gene>
    <name evidence="2" type="ORF">GJR96_15830</name>
</gene>
<dbReference type="AlphaFoldDB" id="A0A6A8GLP6"/>
<protein>
    <recommendedName>
        <fullName evidence="1">Thioredoxin domain-containing protein</fullName>
    </recommendedName>
</protein>
<dbReference type="Proteomes" id="UP000439022">
    <property type="component" value="Unassembled WGS sequence"/>
</dbReference>
<dbReference type="EMBL" id="WKJO01000002">
    <property type="protein sequence ID" value="MRX23422.1"/>
    <property type="molecule type" value="Genomic_DNA"/>
</dbReference>
<accession>A0A6A8GLP6</accession>
<name>A0A6A8GLP6_9EURY</name>
<organism evidence="2 3">
    <name type="scientific">Haloferax litoreum</name>
    <dbReference type="NCBI Taxonomy" id="2666140"/>
    <lineage>
        <taxon>Archaea</taxon>
        <taxon>Methanobacteriati</taxon>
        <taxon>Methanobacteriota</taxon>
        <taxon>Stenosarchaea group</taxon>
        <taxon>Halobacteria</taxon>
        <taxon>Halobacteriales</taxon>
        <taxon>Haloferacaceae</taxon>
        <taxon>Haloferax</taxon>
    </lineage>
</organism>
<feature type="domain" description="Thioredoxin" evidence="1">
    <location>
        <begin position="100"/>
        <end position="219"/>
    </location>
</feature>
<evidence type="ECO:0000313" key="3">
    <source>
        <dbReference type="Proteomes" id="UP000439022"/>
    </source>
</evidence>
<comment type="caution">
    <text evidence="2">The sequence shown here is derived from an EMBL/GenBank/DDBJ whole genome shotgun (WGS) entry which is preliminary data.</text>
</comment>
<dbReference type="CDD" id="cd02947">
    <property type="entry name" value="TRX_family"/>
    <property type="match status" value="1"/>
</dbReference>
<dbReference type="Gene3D" id="3.40.30.10">
    <property type="entry name" value="Glutaredoxin"/>
    <property type="match status" value="1"/>
</dbReference>
<dbReference type="SUPFAM" id="SSF52833">
    <property type="entry name" value="Thioredoxin-like"/>
    <property type="match status" value="1"/>
</dbReference>
<evidence type="ECO:0000259" key="1">
    <source>
        <dbReference type="PROSITE" id="PS51352"/>
    </source>
</evidence>
<proteinExistence type="predicted"/>
<dbReference type="PROSITE" id="PS51352">
    <property type="entry name" value="THIOREDOXIN_2"/>
    <property type="match status" value="1"/>
</dbReference>
<keyword evidence="3" id="KW-1185">Reference proteome</keyword>
<dbReference type="RefSeq" id="WP_151164239.1">
    <property type="nucleotide sequence ID" value="NZ_WKJO01000002.1"/>
</dbReference>
<dbReference type="Pfam" id="PF00085">
    <property type="entry name" value="Thioredoxin"/>
    <property type="match status" value="1"/>
</dbReference>
<sequence length="223" mass="24304">MDVTEVLIRRNVIVDGDGAEFGLSDEFSAAVDAETEHLASNTETERADLVRARCGVEESSIVLDRCGDDTERLGRYLALYEQTADIPLEDRLGLFVGLEAVARDPAPDSGAPELFLPVHADQLAFYLSSVRKAVVYVWRDDCPPCETVRSDLDTLVTDPIASVGLFAVYGPGDPETLADQYDVRGGPTLLFVVDGKVDIRLQGAQYTDIVEKELSHLADTELA</sequence>
<dbReference type="InterPro" id="IPR036249">
    <property type="entry name" value="Thioredoxin-like_sf"/>
</dbReference>
<evidence type="ECO:0000313" key="2">
    <source>
        <dbReference type="EMBL" id="MRX23422.1"/>
    </source>
</evidence>
<reference evidence="2 3" key="1">
    <citation type="submission" date="2019-11" db="EMBL/GenBank/DDBJ databases">
        <title>Whole genome sequence of Haloferax sp. MBLA0076.</title>
        <authorList>
            <person name="Seo M.-J."/>
            <person name="Cho E.-S."/>
        </authorList>
    </citation>
    <scope>NUCLEOTIDE SEQUENCE [LARGE SCALE GENOMIC DNA]</scope>
    <source>
        <strain evidence="2 3">MBLA0076</strain>
    </source>
</reference>
<dbReference type="InterPro" id="IPR013766">
    <property type="entry name" value="Thioredoxin_domain"/>
</dbReference>